<dbReference type="EMBL" id="CYZE01000012">
    <property type="protein sequence ID" value="CUO78991.1"/>
    <property type="molecule type" value="Genomic_DNA"/>
</dbReference>
<evidence type="ECO:0000256" key="8">
    <source>
        <dbReference type="ARBA" id="ARBA00031293"/>
    </source>
</evidence>
<name>A0A174HXL9_9FIRM</name>
<organism evidence="10 11">
    <name type="scientific">Hungatella hathewayi</name>
    <dbReference type="NCBI Taxonomy" id="154046"/>
    <lineage>
        <taxon>Bacteria</taxon>
        <taxon>Bacillati</taxon>
        <taxon>Bacillota</taxon>
        <taxon>Clostridia</taxon>
        <taxon>Lachnospirales</taxon>
        <taxon>Lachnospiraceae</taxon>
        <taxon>Hungatella</taxon>
    </lineage>
</organism>
<dbReference type="SUPFAM" id="SSF118215">
    <property type="entry name" value="Proton glutamate symport protein"/>
    <property type="match status" value="1"/>
</dbReference>
<evidence type="ECO:0000256" key="3">
    <source>
        <dbReference type="ARBA" id="ARBA00022031"/>
    </source>
</evidence>
<protein>
    <recommendedName>
        <fullName evidence="3">L-cystine uptake protein TcyP</fullName>
    </recommendedName>
    <alternativeName>
        <fullName evidence="8">Transporter of cystine TcyP</fullName>
    </alternativeName>
</protein>
<dbReference type="Pfam" id="PF00375">
    <property type="entry name" value="SDF"/>
    <property type="match status" value="1"/>
</dbReference>
<feature type="transmembrane region" description="Helical" evidence="9">
    <location>
        <begin position="178"/>
        <end position="197"/>
    </location>
</feature>
<keyword evidence="7 9" id="KW-0472">Membrane</keyword>
<evidence type="ECO:0000256" key="1">
    <source>
        <dbReference type="ARBA" id="ARBA00004141"/>
    </source>
</evidence>
<evidence type="ECO:0000313" key="11">
    <source>
        <dbReference type="Proteomes" id="UP000095651"/>
    </source>
</evidence>
<feature type="transmembrane region" description="Helical" evidence="9">
    <location>
        <begin position="80"/>
        <end position="102"/>
    </location>
</feature>
<sequence length="443" mass="45976">MNIIEFLGLTRVESLAGVIVFFGLLFGISRLPKKKFTFAARVLIGTGIGTVYGLIVWGLSGRTGVYAADLGRWFSLVGNGYVSLFQLLIAPSIFVAGVRLVIHTPLVKTETPLIKWKKWVNTLMLAVSALIGACLGLCFKVGAAPGADTAVFSWEIGEGQKITDSIAHLIPSGIGFDFLTGNVVGIFVFAVLIGIAARRMSGKYMDTVKPFLDVTDAAFSVITSVCKAVIAYKPMGAAAVMASFTAAYGPAFLLMLVKMLAVLCAASLIMLAVQLVLCAVSGVSPTAFFRAGKAAMKKALVTRSGSACLPDAQEALTAGLGLKKEITDEVSAYAISSGMQGCGAMFPAMAAVFAAGLSGLTMTPALVFGLVMVIVLVSYGITGVPGTATMAEFGAVMGSGITGAVNGLGPMIAVDPIGDVPRTLINVTGCMTNAIIVERRVRE</sequence>
<evidence type="ECO:0000313" key="10">
    <source>
        <dbReference type="EMBL" id="CUO78991.1"/>
    </source>
</evidence>
<dbReference type="PANTHER" id="PTHR42865">
    <property type="entry name" value="PROTON/GLUTAMATE-ASPARTATE SYMPORTER"/>
    <property type="match status" value="1"/>
</dbReference>
<feature type="transmembrane region" description="Helical" evidence="9">
    <location>
        <begin position="362"/>
        <end position="381"/>
    </location>
</feature>
<dbReference type="PANTHER" id="PTHR42865:SF5">
    <property type="entry name" value="L-CYSTINE TRANSPORTER TCYP"/>
    <property type="match status" value="1"/>
</dbReference>
<evidence type="ECO:0000256" key="5">
    <source>
        <dbReference type="ARBA" id="ARBA00022692"/>
    </source>
</evidence>
<comment type="subcellular location">
    <subcellularLocation>
        <location evidence="1">Membrane</location>
        <topology evidence="1">Multi-pass membrane protein</topology>
    </subcellularLocation>
</comment>
<keyword evidence="4" id="KW-0813">Transport</keyword>
<evidence type="ECO:0000256" key="4">
    <source>
        <dbReference type="ARBA" id="ARBA00022448"/>
    </source>
</evidence>
<dbReference type="Gene3D" id="1.10.3860.10">
    <property type="entry name" value="Sodium:dicarboxylate symporter"/>
    <property type="match status" value="1"/>
</dbReference>
<keyword evidence="6 9" id="KW-1133">Transmembrane helix</keyword>
<dbReference type="AlphaFoldDB" id="A0A174HXL9"/>
<dbReference type="GO" id="GO:0015293">
    <property type="term" value="F:symporter activity"/>
    <property type="evidence" value="ECO:0007669"/>
    <property type="project" value="InterPro"/>
</dbReference>
<evidence type="ECO:0000256" key="7">
    <source>
        <dbReference type="ARBA" id="ARBA00023136"/>
    </source>
</evidence>
<evidence type="ECO:0000256" key="6">
    <source>
        <dbReference type="ARBA" id="ARBA00022989"/>
    </source>
</evidence>
<dbReference type="InterPro" id="IPR001991">
    <property type="entry name" value="Na-dicarboxylate_symporter"/>
</dbReference>
<feature type="transmembrane region" description="Helical" evidence="9">
    <location>
        <begin position="6"/>
        <end position="26"/>
    </location>
</feature>
<feature type="transmembrane region" description="Helical" evidence="9">
    <location>
        <begin position="38"/>
        <end position="60"/>
    </location>
</feature>
<gene>
    <name evidence="10" type="primary">tcyP</name>
    <name evidence="10" type="ORF">ERS852407_03954</name>
</gene>
<keyword evidence="5 9" id="KW-0812">Transmembrane</keyword>
<proteinExistence type="inferred from homology"/>
<feature type="transmembrane region" description="Helical" evidence="9">
    <location>
        <begin position="123"/>
        <end position="143"/>
    </location>
</feature>
<dbReference type="InterPro" id="IPR036458">
    <property type="entry name" value="Na:dicarbo_symporter_sf"/>
</dbReference>
<comment type="similarity">
    <text evidence="2">Belongs to the dicarboxylate/amino acid:cation symporter (DAACS) (TC 2.A.23) family.</text>
</comment>
<dbReference type="RefSeq" id="WP_055657780.1">
    <property type="nucleotide sequence ID" value="NZ_CABIXC010000012.1"/>
</dbReference>
<feature type="transmembrane region" description="Helical" evidence="9">
    <location>
        <begin position="235"/>
        <end position="254"/>
    </location>
</feature>
<reference evidence="10 11" key="1">
    <citation type="submission" date="2015-09" db="EMBL/GenBank/DDBJ databases">
        <authorList>
            <consortium name="Pathogen Informatics"/>
        </authorList>
    </citation>
    <scope>NUCLEOTIDE SEQUENCE [LARGE SCALE GENOMIC DNA]</scope>
    <source>
        <strain evidence="10 11">2789STDY5608850</strain>
    </source>
</reference>
<accession>A0A174HXL9</accession>
<feature type="transmembrane region" description="Helical" evidence="9">
    <location>
        <begin position="260"/>
        <end position="289"/>
    </location>
</feature>
<evidence type="ECO:0000256" key="2">
    <source>
        <dbReference type="ARBA" id="ARBA00006148"/>
    </source>
</evidence>
<feature type="transmembrane region" description="Helical" evidence="9">
    <location>
        <begin position="332"/>
        <end position="356"/>
    </location>
</feature>
<dbReference type="Proteomes" id="UP000095651">
    <property type="component" value="Unassembled WGS sequence"/>
</dbReference>
<dbReference type="GO" id="GO:0015184">
    <property type="term" value="F:L-cystine transmembrane transporter activity"/>
    <property type="evidence" value="ECO:0007669"/>
    <property type="project" value="TreeGrafter"/>
</dbReference>
<evidence type="ECO:0000256" key="9">
    <source>
        <dbReference type="SAM" id="Phobius"/>
    </source>
</evidence>
<dbReference type="GO" id="GO:0005886">
    <property type="term" value="C:plasma membrane"/>
    <property type="evidence" value="ECO:0007669"/>
    <property type="project" value="TreeGrafter"/>
</dbReference>